<reference evidence="1 2" key="1">
    <citation type="submission" date="2019-10" db="EMBL/GenBank/DDBJ databases">
        <title>Extracellular Electron Transfer in a Candidatus Methanoperedens spp. Enrichment Culture.</title>
        <authorList>
            <person name="Berger S."/>
            <person name="Rangel Shaw D."/>
            <person name="Berben T."/>
            <person name="In 'T Zandt M."/>
            <person name="Frank J."/>
            <person name="Reimann J."/>
            <person name="Jetten M.S.M."/>
            <person name="Welte C.U."/>
        </authorList>
    </citation>
    <scope>NUCLEOTIDE SEQUENCE [LARGE SCALE GENOMIC DNA]</scope>
    <source>
        <strain evidence="1">SB12</strain>
    </source>
</reference>
<dbReference type="AlphaFoldDB" id="A0A833H1U7"/>
<dbReference type="Proteomes" id="UP000460298">
    <property type="component" value="Unassembled WGS sequence"/>
</dbReference>
<protein>
    <submittedName>
        <fullName evidence="1">DUF1574 domain-containing protein</fullName>
    </submittedName>
</protein>
<name>A0A833H1U7_9LEPT</name>
<dbReference type="EMBL" id="WBUI01000008">
    <property type="protein sequence ID" value="KAB2932755.1"/>
    <property type="molecule type" value="Genomic_DNA"/>
</dbReference>
<comment type="caution">
    <text evidence="1">The sequence shown here is derived from an EMBL/GenBank/DDBJ whole genome shotgun (WGS) entry which is preliminary data.</text>
</comment>
<dbReference type="Pfam" id="PF07611">
    <property type="entry name" value="DUF1574"/>
    <property type="match status" value="1"/>
</dbReference>
<sequence>MTREAKLLILPGLLLLAFFLVDKLFLLRTVRIHTQKDPTSLYYEYKYELLEKLALEFSPESARERKEAAERAKESGQIARPHRALVVIGSSRLLFFDYDTFRRNHPEWEVYNFSVPVNSPAYYAYILERIYESGVRPDYLILESDPFQFNEFSPGFRRSNLQYSFDLRFILSNFDRFDRDDVSAFLGRWLFAGMKYPPHPDRLSMLINGNDRLLPLFLETDRYTRETNGCGFSPIPVPGWFEKDFATLAISSEGTKGWLYGNYTESETQWSFFESALALAREHETPLLVIRPQVSRPMQRQLEEDERIAFYTESWRKRLDKARARAPFLDLSAGEPFYCNAFVDGAHMAMECYDPVLDEAMKRYTEARDGASANHR</sequence>
<organism evidence="1 2">
    <name type="scientific">Leptonema illini</name>
    <dbReference type="NCBI Taxonomy" id="183"/>
    <lineage>
        <taxon>Bacteria</taxon>
        <taxon>Pseudomonadati</taxon>
        <taxon>Spirochaetota</taxon>
        <taxon>Spirochaetia</taxon>
        <taxon>Leptospirales</taxon>
        <taxon>Leptospiraceae</taxon>
        <taxon>Leptonema</taxon>
    </lineage>
</organism>
<accession>A0A833H1U7</accession>
<dbReference type="InterPro" id="IPR011468">
    <property type="entry name" value="DUF1574"/>
</dbReference>
<proteinExistence type="predicted"/>
<evidence type="ECO:0000313" key="1">
    <source>
        <dbReference type="EMBL" id="KAB2932755.1"/>
    </source>
</evidence>
<gene>
    <name evidence="1" type="ORF">F9K24_10275</name>
</gene>
<evidence type="ECO:0000313" key="2">
    <source>
        <dbReference type="Proteomes" id="UP000460298"/>
    </source>
</evidence>